<evidence type="ECO:0000313" key="8">
    <source>
        <dbReference type="Proteomes" id="UP001149090"/>
    </source>
</evidence>
<feature type="compositionally biased region" description="Basic and acidic residues" evidence="4">
    <location>
        <begin position="287"/>
        <end position="297"/>
    </location>
</feature>
<dbReference type="OMA" id="FDPPEHK"/>
<protein>
    <submittedName>
        <fullName evidence="7">Condensin-2 complex subunit h2</fullName>
    </submittedName>
</protein>
<feature type="region of interest" description="Disordered" evidence="4">
    <location>
        <begin position="244"/>
        <end position="298"/>
    </location>
</feature>
<accession>A0A9Q0R4K1</accession>
<dbReference type="EMBL" id="JAPDFW010000134">
    <property type="protein sequence ID" value="KAJ5067122.1"/>
    <property type="molecule type" value="Genomic_DNA"/>
</dbReference>
<dbReference type="OrthoDB" id="10038475at2759"/>
<comment type="similarity">
    <text evidence="2">Belongs to the CND2 H2 (condensin-2 subunit 2) family.</text>
</comment>
<feature type="domain" description="Condensin II complex subunit H2 N-terminal" evidence="5">
    <location>
        <begin position="9"/>
        <end position="126"/>
    </location>
</feature>
<organism evidence="7 8">
    <name type="scientific">Anaeramoeba ignava</name>
    <name type="common">Anaerobic marine amoeba</name>
    <dbReference type="NCBI Taxonomy" id="1746090"/>
    <lineage>
        <taxon>Eukaryota</taxon>
        <taxon>Metamonada</taxon>
        <taxon>Anaeramoebidae</taxon>
        <taxon>Anaeramoeba</taxon>
    </lineage>
</organism>
<feature type="region of interest" description="Disordered" evidence="4">
    <location>
        <begin position="669"/>
        <end position="691"/>
    </location>
</feature>
<dbReference type="Pfam" id="PF16858">
    <property type="entry name" value="CNDH2_C"/>
    <property type="match status" value="1"/>
</dbReference>
<dbReference type="InterPro" id="IPR031737">
    <property type="entry name" value="CNDH2_C"/>
</dbReference>
<dbReference type="GO" id="GO:0051306">
    <property type="term" value="P:mitotic sister chromatid separation"/>
    <property type="evidence" value="ECO:0007669"/>
    <property type="project" value="TreeGrafter"/>
</dbReference>
<dbReference type="GO" id="GO:0010032">
    <property type="term" value="P:meiotic chromosome condensation"/>
    <property type="evidence" value="ECO:0007669"/>
    <property type="project" value="TreeGrafter"/>
</dbReference>
<dbReference type="GO" id="GO:0005634">
    <property type="term" value="C:nucleus"/>
    <property type="evidence" value="ECO:0007669"/>
    <property type="project" value="UniProtKB-SubCell"/>
</dbReference>
<evidence type="ECO:0000256" key="3">
    <source>
        <dbReference type="ARBA" id="ARBA00023242"/>
    </source>
</evidence>
<gene>
    <name evidence="7" type="ORF">M0811_13272</name>
</gene>
<evidence type="ECO:0000256" key="4">
    <source>
        <dbReference type="SAM" id="MobiDB-lite"/>
    </source>
</evidence>
<dbReference type="AlphaFoldDB" id="A0A9Q0R4K1"/>
<comment type="subcellular location">
    <subcellularLocation>
        <location evidence="1">Nucleus</location>
    </subcellularLocation>
</comment>
<feature type="domain" description="Condensin-2 complex subunit H2 C-terminal" evidence="6">
    <location>
        <begin position="514"/>
        <end position="654"/>
    </location>
</feature>
<dbReference type="InterPro" id="IPR031739">
    <property type="entry name" value="Ncaph2"/>
</dbReference>
<keyword evidence="3" id="KW-0539">Nucleus</keyword>
<comment type="caution">
    <text evidence="7">The sequence shown here is derived from an EMBL/GenBank/DDBJ whole genome shotgun (WGS) entry which is preliminary data.</text>
</comment>
<evidence type="ECO:0000256" key="1">
    <source>
        <dbReference type="ARBA" id="ARBA00004123"/>
    </source>
</evidence>
<dbReference type="PANTHER" id="PTHR14324">
    <property type="entry name" value="CONDENSIN-2 COMPLEX SUBUNIT H2"/>
    <property type="match status" value="1"/>
</dbReference>
<keyword evidence="8" id="KW-1185">Reference proteome</keyword>
<proteinExistence type="inferred from homology"/>
<feature type="compositionally biased region" description="Basic residues" evidence="4">
    <location>
        <begin position="676"/>
        <end position="691"/>
    </location>
</feature>
<feature type="compositionally biased region" description="Acidic residues" evidence="4">
    <location>
        <begin position="269"/>
        <end position="286"/>
    </location>
</feature>
<evidence type="ECO:0000256" key="2">
    <source>
        <dbReference type="ARBA" id="ARBA00007844"/>
    </source>
</evidence>
<dbReference type="PANTHER" id="PTHR14324:SF3">
    <property type="entry name" value="CONDENSIN-2 COMPLEX SUBUNIT H2"/>
    <property type="match status" value="1"/>
</dbReference>
<reference evidence="7" key="1">
    <citation type="submission" date="2022-10" db="EMBL/GenBank/DDBJ databases">
        <title>Novel sulphate-reducing endosymbionts in the free-living metamonad Anaeramoeba.</title>
        <authorList>
            <person name="Jerlstrom-Hultqvist J."/>
            <person name="Cepicka I."/>
            <person name="Gallot-Lavallee L."/>
            <person name="Salas-Leiva D."/>
            <person name="Curtis B.A."/>
            <person name="Zahonova K."/>
            <person name="Pipaliya S."/>
            <person name="Dacks J."/>
            <person name="Roger A.J."/>
        </authorList>
    </citation>
    <scope>NUCLEOTIDE SEQUENCE</scope>
    <source>
        <strain evidence="7">BMAN</strain>
    </source>
</reference>
<feature type="compositionally biased region" description="Basic and acidic residues" evidence="4">
    <location>
        <begin position="244"/>
        <end position="268"/>
    </location>
</feature>
<dbReference type="Proteomes" id="UP001149090">
    <property type="component" value="Unassembled WGS sequence"/>
</dbReference>
<dbReference type="GO" id="GO:0003682">
    <property type="term" value="F:chromatin binding"/>
    <property type="evidence" value="ECO:0007669"/>
    <property type="project" value="TreeGrafter"/>
</dbReference>
<evidence type="ECO:0000259" key="6">
    <source>
        <dbReference type="Pfam" id="PF16858"/>
    </source>
</evidence>
<dbReference type="Pfam" id="PF06278">
    <property type="entry name" value="CNDH2_N"/>
    <property type="match status" value="1"/>
</dbReference>
<dbReference type="InterPro" id="IPR009378">
    <property type="entry name" value="H2_N"/>
</dbReference>
<evidence type="ECO:0000259" key="5">
    <source>
        <dbReference type="Pfam" id="PF06278"/>
    </source>
</evidence>
<dbReference type="GO" id="GO:0000796">
    <property type="term" value="C:condensin complex"/>
    <property type="evidence" value="ECO:0007669"/>
    <property type="project" value="TreeGrafter"/>
</dbReference>
<name>A0A9Q0R4K1_ANAIG</name>
<evidence type="ECO:0000313" key="7">
    <source>
        <dbReference type="EMBL" id="KAJ5067122.1"/>
    </source>
</evidence>
<sequence>MEDFDNREKKYSHLLKPIRGLAENWNIDIAKELEEYLTELESIKFTFDGGKTHLNFAEAALLIQGSACVYSKKVEYLYNLLYQTLDLLTEKRKNQKSKNLSNKEDGDEDMNLENEEEEQFLVLDDNLKIDKNIDLEDSFDINQILGISDRTTNRTRNKTKITENKIKLLSRTPIYLLGSTENQQSKANIEYYMTNCLIHPTGTLLLDERDLLTFGSELNSLTNQKINRSFLQTPKNKTAFKDLQNKEEQKQNEDNKTQEEKNKEKNEESESDEADLLDDDSDEDEVKTDQEKPKENIIETVAKNISTNILSTLRKPRSETKRDKDIDMDGKTRKGLFMKGSKQLDPWILLDPYDSSDLNPKPFAKGQTFRVPKLSEYYQIKKSQQTKGITCFGIHQEIEIPKNRKDLKNLYFPEFEALFQKERQNILSHFKKQKKKLGKEITLTDEKHDEMETALVGDLIMDNSDFSENDVEYPDQDDEDMNIDLGSEPDDFEPPKFAHEIEPIALDDDVHVKTYEDLCRDHIENFLSNAAIYVQETDLTRRVADWQSKITPLLEEQNSRSNFDIHEYGNLILDKFESNLNGNGWKKESIDSHSIFTGLPKFDICRHFLSLLQLVNNENVQISQENQGFDFSSYDPVLENDNSFQVKILTKQFAFEKISNSDPQNDLFVLHDEKSKKGRTRRGTGKRKKMK</sequence>